<name>H5U572_9ACTN</name>
<evidence type="ECO:0008006" key="3">
    <source>
        <dbReference type="Google" id="ProtNLM"/>
    </source>
</evidence>
<evidence type="ECO:0000313" key="2">
    <source>
        <dbReference type="Proteomes" id="UP000005845"/>
    </source>
</evidence>
<gene>
    <name evidence="1" type="ORF">GOSPT_117_00040</name>
</gene>
<reference evidence="1 2" key="1">
    <citation type="submission" date="2012-02" db="EMBL/GenBank/DDBJ databases">
        <title>Whole genome shotgun sequence of Gordonia sputi NBRC 100414.</title>
        <authorList>
            <person name="Yoshida I."/>
            <person name="Hosoyama A."/>
            <person name="Tsuchikane K."/>
            <person name="Katsumata H."/>
            <person name="Yamazaki S."/>
            <person name="Fujita N."/>
        </authorList>
    </citation>
    <scope>NUCLEOTIDE SEQUENCE [LARGE SCALE GENOMIC DNA]</scope>
    <source>
        <strain evidence="1 2">NBRC 100414</strain>
    </source>
</reference>
<organism evidence="1 2">
    <name type="scientific">Gordonia sputi NBRC 100414</name>
    <dbReference type="NCBI Taxonomy" id="1089453"/>
    <lineage>
        <taxon>Bacteria</taxon>
        <taxon>Bacillati</taxon>
        <taxon>Actinomycetota</taxon>
        <taxon>Actinomycetes</taxon>
        <taxon>Mycobacteriales</taxon>
        <taxon>Gordoniaceae</taxon>
        <taxon>Gordonia</taxon>
    </lineage>
</organism>
<dbReference type="AlphaFoldDB" id="H5U572"/>
<comment type="caution">
    <text evidence="1">The sequence shown here is derived from an EMBL/GenBank/DDBJ whole genome shotgun (WGS) entry which is preliminary data.</text>
</comment>
<dbReference type="eggNOG" id="COG5466">
    <property type="taxonomic scope" value="Bacteria"/>
</dbReference>
<dbReference type="EMBL" id="BAFC01000115">
    <property type="protein sequence ID" value="GAB40880.1"/>
    <property type="molecule type" value="Genomic_DNA"/>
</dbReference>
<accession>H5U572</accession>
<dbReference type="RefSeq" id="WP_005207971.1">
    <property type="nucleotide sequence ID" value="NZ_BAFC01000115.1"/>
</dbReference>
<sequence length="57" mass="6227">MKSFWCGAVIPDCDATFEATTEAEIVELVVEHAADDHGIDDVPPDTVARVREVIVDQ</sequence>
<dbReference type="Proteomes" id="UP000005845">
    <property type="component" value="Unassembled WGS sequence"/>
</dbReference>
<dbReference type="InterPro" id="IPR009409">
    <property type="entry name" value="DUF1059"/>
</dbReference>
<keyword evidence="2" id="KW-1185">Reference proteome</keyword>
<dbReference type="Pfam" id="PF06348">
    <property type="entry name" value="DUF1059"/>
    <property type="match status" value="1"/>
</dbReference>
<protein>
    <recommendedName>
        <fullName evidence="3">DUF1059 domain-containing protein</fullName>
    </recommendedName>
</protein>
<proteinExistence type="predicted"/>
<evidence type="ECO:0000313" key="1">
    <source>
        <dbReference type="EMBL" id="GAB40880.1"/>
    </source>
</evidence>